<dbReference type="SMART" id="SM00869">
    <property type="entry name" value="Autotransporter"/>
    <property type="match status" value="1"/>
</dbReference>
<dbReference type="PROSITE" id="PS51208">
    <property type="entry name" value="AUTOTRANSPORTER"/>
    <property type="match status" value="1"/>
</dbReference>
<dbReference type="NCBIfam" id="TIGR01414">
    <property type="entry name" value="autotrans_barl"/>
    <property type="match status" value="1"/>
</dbReference>
<sequence>MGAVVRVHRWWRGWRCGFGSVLVALCLGLLLGSPAPAFAVSCTLNIAATSNQQKVYAFTAADYTACDPNQFGIAYDAIGNGNFGAPMQTTPTAQSGTLYVYNGNLPNGQNENGFVYTPPAGFTGIDSAVFYTSDNGATWSPAGTVYFNVAAGPPTVTGVTPPSGPASGGTAVTVTGTNFVGVTAVRFGAAAASFVVNSPTSLSATAPAGAAGTVDVTVTTTAGTSATSAAGRFTYVSAPPVANNVSATVAYGSAGNPITLNLTGGAAASVSVASPPGHGTAIASGTSITYTPISSYAGPDSFTYTATNASGTSAPATVTITVTNPNLIYAPASPPPGSVGGAYSHSLAAATGGTGPYTYAVASGSLPPGMTLSASGLLVGTPTAGGTFNFTVRATDSSTGTGPFSVTSGMLSLVLGGAAMSLSPAPGVLSAAAGTPFSQAFTASGGTGPYSYSITVNGGTMPSGLAFNSASGVLSGTPRTAGTVSFTIQANDSSTGTGPYSVAGAYALTIAAPTVTLAPATLANPALGVAYSQSVTATGGTAPYTYSLVAGALPPGLTLNSSTGAIAGTAVAGGTYNFTVQATDSQGFTGSRAYSLAIGAPTIVINPATLPQATVAAAYSQALTAASGTAPYTFAITAGALPAGMSLSAGGVLSGTPTAGGTYNFTVRATDSSTGTGPYTGSQAYTLTVSAPALSLSPASLQAPVAGVAYSQAFTAGGGTAPYTFAVAAGTLPAGLSLNPSTGVLSGTPPTAGTHTFTVRVTDSSTGTGAPYSISRVYTLATGQGMPSAPPVAVTTLSNAPVTIHAAANAANGPFSGVSIVTPPGSGSAVVNGLDIIYTPVPTASGPITFTYALVNSAGTSAPVPVTITVNAVPVPVAQKQVSTLAGRPVDVDVTEGASGGPFIGAAIVSVVPADAGTATVGSAAPKTPAVDGRQPAATAYTVNFAPAATFAGTAVVTYTLSNAVATSSPALIQVAVAARRDPSTDPDVVGLVNAQIQAARRFATAQIANYNQRLEALHGKGRAPSGNQISVVMPRAQADPERCQAVEGFAARDACLRGTASTGQRGSGPGPATSSRTARATAEASAGTGNAPDLPGGADPGSGADAAGADDTDDARLAFWTAGTVDFGFANAATQRSGFRFTTGGVTAGADYRFSDQLTLGIGFGYGRDSTDVGSAGTRSTADSFSAALYGSYRPQPSLFIDGVAGYGSLSFDSRRWVGDESAFAYGERDGHQIFASLSAGYEYRSEAWLVSPYGRLSVSDSTLDPFTETGAGFSALKYFGQTVTTVSGTLGLRTEYATATRWGLFLPFARLEYQHDFSGQSGAGLAYADLAGTGPAYTVVNAPYGRDRLQLGLGGKLRTRSMTFGLDYNVMVGMGGVQQGVRLTFAAPF</sequence>
<feature type="chain" id="PRO_5016120351" evidence="2">
    <location>
        <begin position="40"/>
        <end position="1391"/>
    </location>
</feature>
<name>A0A2W7PEW9_9BURK</name>
<comment type="caution">
    <text evidence="4">The sequence shown here is derived from an EMBL/GenBank/DDBJ whole genome shotgun (WGS) entry which is preliminary data.</text>
</comment>
<dbReference type="CDD" id="cd11304">
    <property type="entry name" value="Cadherin_repeat"/>
    <property type="match status" value="1"/>
</dbReference>
<protein>
    <submittedName>
        <fullName evidence="4">Outer membrane autotransporter protein</fullName>
    </submittedName>
</protein>
<organism evidence="4 5">
    <name type="scientific">Cupriavidus phytorum</name>
    <dbReference type="NCBI Taxonomy" id="3024399"/>
    <lineage>
        <taxon>Bacteria</taxon>
        <taxon>Pseudomonadati</taxon>
        <taxon>Pseudomonadota</taxon>
        <taxon>Betaproteobacteria</taxon>
        <taxon>Burkholderiales</taxon>
        <taxon>Burkholderiaceae</taxon>
        <taxon>Cupriavidus</taxon>
    </lineage>
</organism>
<dbReference type="SMART" id="SM00429">
    <property type="entry name" value="IPT"/>
    <property type="match status" value="1"/>
</dbReference>
<accession>A0A2W7PEW9</accession>
<dbReference type="InterPro" id="IPR013783">
    <property type="entry name" value="Ig-like_fold"/>
</dbReference>
<evidence type="ECO:0000256" key="2">
    <source>
        <dbReference type="SAM" id="SignalP"/>
    </source>
</evidence>
<dbReference type="PANTHER" id="PTHR37494:SF1">
    <property type="entry name" value="STAPHYLOCOCCUS AUREUS SURFACE PROTEIN A"/>
    <property type="match status" value="1"/>
</dbReference>
<evidence type="ECO:0000256" key="1">
    <source>
        <dbReference type="SAM" id="MobiDB-lite"/>
    </source>
</evidence>
<feature type="region of interest" description="Disordered" evidence="1">
    <location>
        <begin position="1060"/>
        <end position="1111"/>
    </location>
</feature>
<evidence type="ECO:0000313" key="4">
    <source>
        <dbReference type="EMBL" id="PZX32420.1"/>
    </source>
</evidence>
<dbReference type="Pfam" id="PF05345">
    <property type="entry name" value="He_PIG"/>
    <property type="match status" value="5"/>
</dbReference>
<gene>
    <name evidence="4" type="ORF">C7416_102598</name>
</gene>
<dbReference type="InterPro" id="IPR036709">
    <property type="entry name" value="Autotransporte_beta_dom_sf"/>
</dbReference>
<dbReference type="InterPro" id="IPR014756">
    <property type="entry name" value="Ig_E-set"/>
</dbReference>
<dbReference type="Gene3D" id="2.60.40.10">
    <property type="entry name" value="Immunoglobulins"/>
    <property type="match status" value="6"/>
</dbReference>
<dbReference type="Proteomes" id="UP000249638">
    <property type="component" value="Unassembled WGS sequence"/>
</dbReference>
<dbReference type="InterPro" id="IPR002909">
    <property type="entry name" value="IPT_dom"/>
</dbReference>
<dbReference type="InterPro" id="IPR015919">
    <property type="entry name" value="Cadherin-like_sf"/>
</dbReference>
<dbReference type="GO" id="GO:0019867">
    <property type="term" value="C:outer membrane"/>
    <property type="evidence" value="ECO:0007669"/>
    <property type="project" value="InterPro"/>
</dbReference>
<dbReference type="Pfam" id="PF03797">
    <property type="entry name" value="Autotransporter"/>
    <property type="match status" value="1"/>
</dbReference>
<keyword evidence="2" id="KW-0732">Signal</keyword>
<keyword evidence="5" id="KW-1185">Reference proteome</keyword>
<dbReference type="InterPro" id="IPR005546">
    <property type="entry name" value="Autotransporte_beta"/>
</dbReference>
<dbReference type="EMBL" id="QKZN01000002">
    <property type="protein sequence ID" value="PZX32420.1"/>
    <property type="molecule type" value="Genomic_DNA"/>
</dbReference>
<dbReference type="InterPro" id="IPR006315">
    <property type="entry name" value="OM_autotransptr_brl_dom"/>
</dbReference>
<proteinExistence type="predicted"/>
<dbReference type="PANTHER" id="PTHR37494">
    <property type="entry name" value="HEMAGGLUTININ"/>
    <property type="match status" value="1"/>
</dbReference>
<feature type="domain" description="Autotransporter" evidence="3">
    <location>
        <begin position="1113"/>
        <end position="1391"/>
    </location>
</feature>
<dbReference type="Gene3D" id="2.60.40.3440">
    <property type="match status" value="2"/>
</dbReference>
<dbReference type="SUPFAM" id="SSF81296">
    <property type="entry name" value="E set domains"/>
    <property type="match status" value="1"/>
</dbReference>
<dbReference type="CDD" id="cd00102">
    <property type="entry name" value="IPT"/>
    <property type="match status" value="1"/>
</dbReference>
<dbReference type="Gene3D" id="2.40.128.130">
    <property type="entry name" value="Autotransporter beta-domain"/>
    <property type="match status" value="1"/>
</dbReference>
<feature type="signal peptide" evidence="2">
    <location>
        <begin position="1"/>
        <end position="39"/>
    </location>
</feature>
<feature type="compositionally biased region" description="Low complexity" evidence="1">
    <location>
        <begin position="1073"/>
        <end position="1108"/>
    </location>
</feature>
<reference evidence="4" key="1">
    <citation type="submission" date="2018-06" db="EMBL/GenBank/DDBJ databases">
        <title>Genomic Encyclopedia of Type Strains, Phase IV (KMG-V): Genome sequencing to study the core and pangenomes of soil and plant-associated prokaryotes.</title>
        <authorList>
            <person name="Whitman W."/>
        </authorList>
    </citation>
    <scope>NUCLEOTIDE SEQUENCE [LARGE SCALE GENOMIC DNA]</scope>
    <source>
        <strain evidence="4">MLR2-44</strain>
    </source>
</reference>
<evidence type="ECO:0000313" key="5">
    <source>
        <dbReference type="Proteomes" id="UP000249638"/>
    </source>
</evidence>
<dbReference type="Pfam" id="PF17963">
    <property type="entry name" value="Big_9"/>
    <property type="match status" value="2"/>
</dbReference>
<dbReference type="GO" id="GO:0005509">
    <property type="term" value="F:calcium ion binding"/>
    <property type="evidence" value="ECO:0007669"/>
    <property type="project" value="InterPro"/>
</dbReference>
<dbReference type="SUPFAM" id="SSF49313">
    <property type="entry name" value="Cadherin-like"/>
    <property type="match status" value="5"/>
</dbReference>
<dbReference type="Pfam" id="PF01833">
    <property type="entry name" value="TIG"/>
    <property type="match status" value="1"/>
</dbReference>
<evidence type="ECO:0000259" key="3">
    <source>
        <dbReference type="PROSITE" id="PS51208"/>
    </source>
</evidence>
<dbReference type="SUPFAM" id="SSF103515">
    <property type="entry name" value="Autotransporter"/>
    <property type="match status" value="1"/>
</dbReference>